<evidence type="ECO:0000256" key="3">
    <source>
        <dbReference type="ARBA" id="ARBA00022578"/>
    </source>
</evidence>
<gene>
    <name evidence="6" type="ORF">ACG00Y_23830</name>
</gene>
<keyword evidence="7" id="KW-1185">Reference proteome</keyword>
<evidence type="ECO:0000256" key="2">
    <source>
        <dbReference type="ARBA" id="ARBA00010961"/>
    </source>
</evidence>
<accession>A0ABW7F8L6</accession>
<evidence type="ECO:0000313" key="6">
    <source>
        <dbReference type="EMBL" id="MFG6432966.1"/>
    </source>
</evidence>
<dbReference type="Proteomes" id="UP001606210">
    <property type="component" value="Unassembled WGS sequence"/>
</dbReference>
<evidence type="ECO:0000256" key="4">
    <source>
        <dbReference type="ARBA" id="ARBA00023125"/>
    </source>
</evidence>
<dbReference type="Pfam" id="PF00872">
    <property type="entry name" value="Transposase_mut"/>
    <property type="match status" value="1"/>
</dbReference>
<comment type="function">
    <text evidence="1">Required for the transposition of the insertion element.</text>
</comment>
<dbReference type="EMBL" id="JBIGHV010000010">
    <property type="protein sequence ID" value="MFG6432966.1"/>
    <property type="molecule type" value="Genomic_DNA"/>
</dbReference>
<evidence type="ECO:0000313" key="7">
    <source>
        <dbReference type="Proteomes" id="UP001606210"/>
    </source>
</evidence>
<dbReference type="RefSeq" id="WP_394483255.1">
    <property type="nucleotide sequence ID" value="NZ_JBIGHV010000010.1"/>
</dbReference>
<dbReference type="InterPro" id="IPR001207">
    <property type="entry name" value="Transposase_mutator"/>
</dbReference>
<protein>
    <submittedName>
        <fullName evidence="6">Transposase</fullName>
    </submittedName>
</protein>
<keyword evidence="5" id="KW-0233">DNA recombination</keyword>
<sequence length="255" mass="27519">MGATGIGAAWLQRPLCRGYRAVVFVMAHVAVRTADAHRDQPFGWALGLLPNTEAEVLGLWSQPDASADLLRDLRELGVERITFVMDAGWQAAADAALNACPRARRAPSTEHFVRSATEPLKRRLGAAASADLRAAFSGGSEAALSRVIQSAIPATDQADRMSEAQHLQQSLAALSEQDRRFVLAADRTATVLLEELARAVRRNGYFLNQDAAIEFVAEALLGAERRMDRERAAMAAHVGTLRAAPQGRLAESRAV</sequence>
<proteinExistence type="inferred from homology"/>
<evidence type="ECO:0000256" key="1">
    <source>
        <dbReference type="ARBA" id="ARBA00002190"/>
    </source>
</evidence>
<name>A0ABW7F8L6_9BURK</name>
<comment type="caution">
    <text evidence="6">The sequence shown here is derived from an EMBL/GenBank/DDBJ whole genome shotgun (WGS) entry which is preliminary data.</text>
</comment>
<comment type="similarity">
    <text evidence="2">Belongs to the transposase mutator family.</text>
</comment>
<organism evidence="6 7">
    <name type="scientific">Pelomonas parva</name>
    <dbReference type="NCBI Taxonomy" id="3299032"/>
    <lineage>
        <taxon>Bacteria</taxon>
        <taxon>Pseudomonadati</taxon>
        <taxon>Pseudomonadota</taxon>
        <taxon>Betaproteobacteria</taxon>
        <taxon>Burkholderiales</taxon>
        <taxon>Sphaerotilaceae</taxon>
        <taxon>Roseateles</taxon>
    </lineage>
</organism>
<reference evidence="6 7" key="1">
    <citation type="submission" date="2024-08" db="EMBL/GenBank/DDBJ databases">
        <authorList>
            <person name="Lu H."/>
        </authorList>
    </citation>
    <scope>NUCLEOTIDE SEQUENCE [LARGE SCALE GENOMIC DNA]</scope>
    <source>
        <strain evidence="6 7">LYH14W</strain>
    </source>
</reference>
<evidence type="ECO:0000256" key="5">
    <source>
        <dbReference type="ARBA" id="ARBA00023172"/>
    </source>
</evidence>
<keyword evidence="3" id="KW-0815">Transposition</keyword>
<keyword evidence="4" id="KW-0238">DNA-binding</keyword>